<comment type="similarity">
    <text evidence="1 7">Belongs to the VPS36 family.</text>
</comment>
<dbReference type="Pfam" id="PF04157">
    <property type="entry name" value="EAP30"/>
    <property type="match status" value="1"/>
</dbReference>
<evidence type="ECO:0000313" key="10">
    <source>
        <dbReference type="Proteomes" id="UP000750334"/>
    </source>
</evidence>
<keyword evidence="5" id="KW-0862">Zinc</keyword>
<keyword evidence="7" id="KW-0963">Cytoplasm</keyword>
<evidence type="ECO:0000256" key="3">
    <source>
        <dbReference type="ARBA" id="ARBA00022723"/>
    </source>
</evidence>
<evidence type="ECO:0000256" key="4">
    <source>
        <dbReference type="ARBA" id="ARBA00022771"/>
    </source>
</evidence>
<sequence>MESWHHLEITTSGRPILRENEKDVFIDYSVGLYHGKIRVDDKQKGRLFLTSQRIIYVDDINPLKNSIFLELNNIDKIDYSSSFLKRSARIIIFIKKNVITKQTAKKLYNKETNDVTISSWTCPICFFDNEYKGKLTKDISLICENCGIPAQFDSISESVKTKIVKQQAEKNICPSCTFINHPYLTNCELCGARLNHSQFSVADPNTKNKTRTQKQSKIAYVQLSFRKSDGTLFYQSLEALLDKIVKKDICNKDVVTVNGVSVNDKEIKRFQDGFTSNEQLYMIQEKFNSVGISSLERSRENQLANNDILFNSALSDMNKLISLANNIERLYKGSNTTDAKKPSLIVDRDKFLNKDLFLDEISRDIYEYAMTESQDNETSNVMITLVDLYAMYNKAMRIGTGFISPEEMREACERFPKLGLNELKLMKINNRILCICSTNSLNYVTAQITNIVTKNPGSDILGINQYLTPNDDGKSNWTTGVLNEILQNAVNDGSLVIDEQLTGIYFYKNDFW</sequence>
<dbReference type="InterPro" id="IPR036443">
    <property type="entry name" value="Znf_RanBP2_sf"/>
</dbReference>
<reference evidence="9 10" key="1">
    <citation type="submission" date="2020-11" db="EMBL/GenBank/DDBJ databases">
        <title>Kefir isolates.</title>
        <authorList>
            <person name="Marcisauskas S."/>
            <person name="Kim Y."/>
            <person name="Blasche S."/>
        </authorList>
    </citation>
    <scope>NUCLEOTIDE SEQUENCE [LARGE SCALE GENOMIC DNA]</scope>
    <source>
        <strain evidence="9 10">OG2</strain>
    </source>
</reference>
<comment type="caution">
    <text evidence="9">The sequence shown here is derived from an EMBL/GenBank/DDBJ whole genome shotgun (WGS) entry which is preliminary data.</text>
</comment>
<evidence type="ECO:0000256" key="2">
    <source>
        <dbReference type="ARBA" id="ARBA00022448"/>
    </source>
</evidence>
<gene>
    <name evidence="9" type="ORF">C6P45_003048</name>
</gene>
<evidence type="ECO:0000256" key="5">
    <source>
        <dbReference type="ARBA" id="ARBA00022833"/>
    </source>
</evidence>
<dbReference type="EMBL" id="PUHR01000003">
    <property type="protein sequence ID" value="KAG0672364.1"/>
    <property type="molecule type" value="Genomic_DNA"/>
</dbReference>
<dbReference type="GO" id="GO:0032266">
    <property type="term" value="F:phosphatidylinositol-3-phosphate binding"/>
    <property type="evidence" value="ECO:0007669"/>
    <property type="project" value="UniProtKB-UniRule"/>
</dbReference>
<dbReference type="PANTHER" id="PTHR13128:SF12">
    <property type="entry name" value="VACUOLAR PROTEIN-SORTING-ASSOCIATED PROTEIN 36"/>
    <property type="match status" value="1"/>
</dbReference>
<keyword evidence="10" id="KW-1185">Reference proteome</keyword>
<comment type="subunit">
    <text evidence="7">Component of the endosomal sorting complex required for transport II (ESCRT-II).</text>
</comment>
<dbReference type="Gene3D" id="2.30.30.380">
    <property type="entry name" value="Zn-finger domain of Sec23/24"/>
    <property type="match status" value="1"/>
</dbReference>
<protein>
    <recommendedName>
        <fullName evidence="7">Vacuolar protein-sorting-associated protein 36</fullName>
    </recommendedName>
    <alternativeName>
        <fullName evidence="7">ESCRT-II complex subunit VPS36</fullName>
    </alternativeName>
</protein>
<dbReference type="InterPro" id="IPR037855">
    <property type="entry name" value="Vps36"/>
</dbReference>
<dbReference type="InterPro" id="IPR031558">
    <property type="entry name" value="Vps36-NZF-N"/>
</dbReference>
<dbReference type="GO" id="GO:0008270">
    <property type="term" value="F:zinc ion binding"/>
    <property type="evidence" value="ECO:0007669"/>
    <property type="project" value="UniProtKB-KW"/>
</dbReference>
<dbReference type="Proteomes" id="UP000750334">
    <property type="component" value="Unassembled WGS sequence"/>
</dbReference>
<proteinExistence type="inferred from homology"/>
<dbReference type="Pfam" id="PF16988">
    <property type="entry name" value="Vps36-NZF-N"/>
    <property type="match status" value="1"/>
</dbReference>
<dbReference type="InterPro" id="IPR036390">
    <property type="entry name" value="WH_DNA-bd_sf"/>
</dbReference>
<dbReference type="PANTHER" id="PTHR13128">
    <property type="entry name" value="VACUOLAR PROTEIN-SORTING-ASSOCIATED PROTEIN 36"/>
    <property type="match status" value="1"/>
</dbReference>
<dbReference type="InterPro" id="IPR011993">
    <property type="entry name" value="PH-like_dom_sf"/>
</dbReference>
<feature type="domain" description="GLUE N-terminal" evidence="8">
    <location>
        <begin position="7"/>
        <end position="253"/>
    </location>
</feature>
<evidence type="ECO:0000256" key="7">
    <source>
        <dbReference type="RuleBase" id="RU367095"/>
    </source>
</evidence>
<dbReference type="SUPFAM" id="SSF46785">
    <property type="entry name" value="Winged helix' DNA-binding domain"/>
    <property type="match status" value="2"/>
</dbReference>
<name>A0A9P7BD87_MAUEX</name>
<dbReference type="PROSITE" id="PS51495">
    <property type="entry name" value="GLUE"/>
    <property type="match status" value="1"/>
</dbReference>
<keyword evidence="2 7" id="KW-0813">Transport</keyword>
<dbReference type="GO" id="GO:0031902">
    <property type="term" value="C:late endosome membrane"/>
    <property type="evidence" value="ECO:0007669"/>
    <property type="project" value="UniProtKB-UniRule"/>
</dbReference>
<dbReference type="InterPro" id="IPR001876">
    <property type="entry name" value="Znf_RanBP2"/>
</dbReference>
<evidence type="ECO:0000256" key="6">
    <source>
        <dbReference type="ARBA" id="ARBA00022927"/>
    </source>
</evidence>
<dbReference type="SUPFAM" id="SSF50729">
    <property type="entry name" value="PH domain-like"/>
    <property type="match status" value="1"/>
</dbReference>
<dbReference type="Pfam" id="PF11605">
    <property type="entry name" value="Vps36_ESCRT-II"/>
    <property type="match status" value="1"/>
</dbReference>
<accession>A0A9P7BD87</accession>
<dbReference type="InterPro" id="IPR021648">
    <property type="entry name" value="GLUE_dom"/>
</dbReference>
<dbReference type="GO" id="GO:0043328">
    <property type="term" value="P:protein transport to vacuole involved in ubiquitin-dependent protein catabolic process via the multivesicular body sorting pathway"/>
    <property type="evidence" value="ECO:0007669"/>
    <property type="project" value="UniProtKB-UniRule"/>
</dbReference>
<keyword evidence="7" id="KW-0967">Endosome</keyword>
<evidence type="ECO:0000259" key="8">
    <source>
        <dbReference type="PROSITE" id="PS51495"/>
    </source>
</evidence>
<dbReference type="CDD" id="cd13227">
    <property type="entry name" value="PH-GRAM-like_Vps36"/>
    <property type="match status" value="1"/>
</dbReference>
<comment type="subcellular location">
    <subcellularLocation>
        <location evidence="7">Cytoplasm</location>
    </subcellularLocation>
    <subcellularLocation>
        <location evidence="7">Endosome</location>
    </subcellularLocation>
</comment>
<dbReference type="Gene3D" id="2.30.29.30">
    <property type="entry name" value="Pleckstrin-homology domain (PH domain)/Phosphotyrosine-binding domain (PTB)"/>
    <property type="match status" value="1"/>
</dbReference>
<dbReference type="InterPro" id="IPR036388">
    <property type="entry name" value="WH-like_DNA-bd_sf"/>
</dbReference>
<comment type="function">
    <text evidence="7">Component of the ESCRT-II complex (endosomal sorting complex required for transport II), which is required for multivesicular body (MVB) formation and sorting of endosomal cargo proteins into MVBs.</text>
</comment>
<dbReference type="Gene3D" id="1.10.10.10">
    <property type="entry name" value="Winged helix-like DNA-binding domain superfamily/Winged helix DNA-binding domain"/>
    <property type="match status" value="2"/>
</dbReference>
<dbReference type="SMART" id="SM00547">
    <property type="entry name" value="ZnF_RBZ"/>
    <property type="match status" value="2"/>
</dbReference>
<dbReference type="SUPFAM" id="SSF90209">
    <property type="entry name" value="Ran binding protein zinc finger-like"/>
    <property type="match status" value="1"/>
</dbReference>
<dbReference type="OrthoDB" id="271448at2759"/>
<dbReference type="GO" id="GO:0000814">
    <property type="term" value="C:ESCRT II complex"/>
    <property type="evidence" value="ECO:0007669"/>
    <property type="project" value="UniProtKB-UniRule"/>
</dbReference>
<organism evidence="9 10">
    <name type="scientific">Maudiozyma exigua</name>
    <name type="common">Yeast</name>
    <name type="synonym">Kazachstania exigua</name>
    <dbReference type="NCBI Taxonomy" id="34358"/>
    <lineage>
        <taxon>Eukaryota</taxon>
        <taxon>Fungi</taxon>
        <taxon>Dikarya</taxon>
        <taxon>Ascomycota</taxon>
        <taxon>Saccharomycotina</taxon>
        <taxon>Saccharomycetes</taxon>
        <taxon>Saccharomycetales</taxon>
        <taxon>Saccharomycetaceae</taxon>
        <taxon>Maudiozyma</taxon>
    </lineage>
</organism>
<dbReference type="GO" id="GO:0043130">
    <property type="term" value="F:ubiquitin binding"/>
    <property type="evidence" value="ECO:0007669"/>
    <property type="project" value="UniProtKB-UniRule"/>
</dbReference>
<evidence type="ECO:0000256" key="1">
    <source>
        <dbReference type="ARBA" id="ARBA00009697"/>
    </source>
</evidence>
<keyword evidence="6 7" id="KW-0653">Protein transport</keyword>
<keyword evidence="4" id="KW-0863">Zinc-finger</keyword>
<dbReference type="AlphaFoldDB" id="A0A9P7BD87"/>
<keyword evidence="3" id="KW-0479">Metal-binding</keyword>
<dbReference type="InterPro" id="IPR040608">
    <property type="entry name" value="Snf8/Vps36"/>
</dbReference>
<evidence type="ECO:0000313" key="9">
    <source>
        <dbReference type="EMBL" id="KAG0672364.1"/>
    </source>
</evidence>